<keyword evidence="2" id="KW-0812">Transmembrane</keyword>
<evidence type="ECO:0000313" key="3">
    <source>
        <dbReference type="EMBL" id="KAG2374967.1"/>
    </source>
</evidence>
<evidence type="ECO:0000313" key="4">
    <source>
        <dbReference type="Proteomes" id="UP000816034"/>
    </source>
</evidence>
<dbReference type="RefSeq" id="XP_044544141.1">
    <property type="nucleotide sequence ID" value="XM_044685875.1"/>
</dbReference>
<accession>A0AA88GG55</accession>
<reference evidence="3 4" key="1">
    <citation type="journal article" date="2018" name="BMC Genomics">
        <title>The genome of Naegleria lovaniensis, the basis for a comparative approach to unravel pathogenicity factors of the human pathogenic amoeba N. fowleri.</title>
        <authorList>
            <person name="Liechti N."/>
            <person name="Schurch N."/>
            <person name="Bruggmann R."/>
            <person name="Wittwer M."/>
        </authorList>
    </citation>
    <scope>NUCLEOTIDE SEQUENCE [LARGE SCALE GENOMIC DNA]</scope>
    <source>
        <strain evidence="3 4">ATCC 30569</strain>
    </source>
</reference>
<dbReference type="GeneID" id="68102795"/>
<comment type="caution">
    <text evidence="3">The sequence shown here is derived from an EMBL/GenBank/DDBJ whole genome shotgun (WGS) entry which is preliminary data.</text>
</comment>
<proteinExistence type="predicted"/>
<feature type="transmembrane region" description="Helical" evidence="2">
    <location>
        <begin position="1019"/>
        <end position="1047"/>
    </location>
</feature>
<feature type="compositionally biased region" description="Low complexity" evidence="1">
    <location>
        <begin position="330"/>
        <end position="347"/>
    </location>
</feature>
<feature type="transmembrane region" description="Helical" evidence="2">
    <location>
        <begin position="1100"/>
        <end position="1128"/>
    </location>
</feature>
<gene>
    <name evidence="3" type="ORF">C9374_010341</name>
</gene>
<feature type="transmembrane region" description="Helical" evidence="2">
    <location>
        <begin position="1239"/>
        <end position="1263"/>
    </location>
</feature>
<name>A0AA88GG55_NAELO</name>
<feature type="region of interest" description="Disordered" evidence="1">
    <location>
        <begin position="327"/>
        <end position="347"/>
    </location>
</feature>
<keyword evidence="2" id="KW-0472">Membrane</keyword>
<dbReference type="Proteomes" id="UP000816034">
    <property type="component" value="Unassembled WGS sequence"/>
</dbReference>
<evidence type="ECO:0000256" key="2">
    <source>
        <dbReference type="SAM" id="Phobius"/>
    </source>
</evidence>
<protein>
    <recommendedName>
        <fullName evidence="5">Transmembrane protein</fullName>
    </recommendedName>
</protein>
<dbReference type="EMBL" id="PYSW02000041">
    <property type="protein sequence ID" value="KAG2374967.1"/>
    <property type="molecule type" value="Genomic_DNA"/>
</dbReference>
<evidence type="ECO:0008006" key="5">
    <source>
        <dbReference type="Google" id="ProtNLM"/>
    </source>
</evidence>
<keyword evidence="2" id="KW-1133">Transmembrane helix</keyword>
<keyword evidence="4" id="KW-1185">Reference proteome</keyword>
<organism evidence="3 4">
    <name type="scientific">Naegleria lovaniensis</name>
    <name type="common">Amoeba</name>
    <dbReference type="NCBI Taxonomy" id="51637"/>
    <lineage>
        <taxon>Eukaryota</taxon>
        <taxon>Discoba</taxon>
        <taxon>Heterolobosea</taxon>
        <taxon>Tetramitia</taxon>
        <taxon>Eutetramitia</taxon>
        <taxon>Vahlkampfiidae</taxon>
        <taxon>Naegleria</taxon>
    </lineage>
</organism>
<sequence>MMNRKDLWAISAAGIPPTCENIEVFFAEDFSRLVCSGWAFQFSDNELSGSFSYQQASTRKVLLSPDLVGISMNYRFISCGKYNVSNYVVRVNNQYVMNLTGLKPQTYCKQQDGCNLGVMKATGSDISSSSYMLLKNYNNIMAIQRPTSEKLAIESMSLYFCYVSSSVSVIDLKLLPVAKANITAGLNTTVANLTTLTITNSGTDKASDVILEIRLSQPLLSLFNLTFTNFRKLVESKNLTYLYSITTTLQAKSASSAQYLIKNLNIAQNETVSFDISSSLNVSLLNASMTSIMNITISGNGNYFEKETTNNIQQTTLFINTTSILPSAKNNSSNSPPTQPTPQNSTSFTYSNFSATQAFALKSGDTISLIFTPSSNSSCFIHAIFQFQQAFNGSVGITSSIRTQSLINISTSDFLENSLRLIIPSNYLNCLNKSAKTNVTIQFFSTSVIKAPMNATLFKKEISVLNNLSSSFMVNSSSLGDLSAFVIPTLGREYTPQDIQINTQVNYYSTLISPYSLFLVYNSSAPLILKENRALRQTAQSPFQFLVSSVFIESGSTLIVVANQKKVERASLAIKVPQKYSNPPAITSSFTGVVSQTFPQSPSGIYPVAVSFNLPQTTTKTMTISFTVQKLVAVQSKSGISKAPPMISILGIQDSGVNKRSVLVSSFSAQYACLPNANADSLYINSYVPLSGLSGDWMFKLVLDPSYTSVDSSVSLTVQTRSETFTPSTNQVEKVQMGYLTALVSDFEFRMVLPVYQNKMTYTLTFKSNELYLTNGDYEIYFSVGFKPTQQSYHLKTPKMKVGGATQTYSFFLKYDNEKVIVSTVDSSIIYTTATYTNLDDKSLNILIHPISSNSYASVDCTTQSSTAFAFFTMVANEQETETSDKILSPDSTLTIYPKTTINVNTSTVYTRSNYGKTCLIEFVTTDINAFSETQIPVMKERNLLTETETKYQMKRLEMISLGQSTKTLLKFYFETIISPSKPLVSYTIEIPDGSFTELTIQGSVEAYKSLPNYLMDEFYIGTYISSGCNLAFVLLYILIALLIFAVQTFRGILIDLEDNARWAGCIPAKFIAWPILCTLGCCSPFFCCCHSRINKRKSALCCASLVWFLLGVTILFGFGIVFGILIYDVSELTLVSTGTKTSPNFIITSTVSACCEVQSTPYFKTQNFPFIQVGGSLKCINSATVDYVYRFTENDLSPTTPVSYSQISGGQAAVASARMYCKGSKVAFVPKYLDLSRIFGIVAPIGFIFLLLALIHVCYLVLGSCLTPTSKESTLAKSNTAVNNHINDVIFNPFLVPNTSAVFDGTIKDIELQDAKIMKPSAVSQPREILPPPYAQAMQNDMFAFDRAISVYNLDDAQQPAQFVAYTQNVPGNMTC</sequence>
<evidence type="ECO:0000256" key="1">
    <source>
        <dbReference type="SAM" id="MobiDB-lite"/>
    </source>
</evidence>